<reference evidence="14 15" key="1">
    <citation type="submission" date="2024-05" db="EMBL/GenBank/DDBJ databases">
        <title>Culex pipiens pipiens assembly and annotation.</title>
        <authorList>
            <person name="Alout H."/>
            <person name="Durand T."/>
        </authorList>
    </citation>
    <scope>NUCLEOTIDE SEQUENCE [LARGE SCALE GENOMIC DNA]</scope>
    <source>
        <strain evidence="14">HA-2024</strain>
        <tissue evidence="14">Whole body</tissue>
    </source>
</reference>
<evidence type="ECO:0000256" key="8">
    <source>
        <dbReference type="ARBA" id="ARBA00023065"/>
    </source>
</evidence>
<keyword evidence="10 12" id="KW-0739">Sodium transport</keyword>
<dbReference type="PANTHER" id="PTHR11690">
    <property type="entry name" value="AMILORIDE-SENSITIVE SODIUM CHANNEL-RELATED"/>
    <property type="match status" value="1"/>
</dbReference>
<evidence type="ECO:0000256" key="1">
    <source>
        <dbReference type="ARBA" id="ARBA00004141"/>
    </source>
</evidence>
<dbReference type="PANTHER" id="PTHR11690:SF288">
    <property type="entry name" value="AMILORIDE-SENSITIVE NA+ CHANNEL-RELATED"/>
    <property type="match status" value="1"/>
</dbReference>
<dbReference type="AlphaFoldDB" id="A0ABD1DYG3"/>
<dbReference type="GO" id="GO:0016020">
    <property type="term" value="C:membrane"/>
    <property type="evidence" value="ECO:0007669"/>
    <property type="project" value="UniProtKB-SubCell"/>
</dbReference>
<dbReference type="Proteomes" id="UP001562425">
    <property type="component" value="Unassembled WGS sequence"/>
</dbReference>
<feature type="transmembrane region" description="Helical" evidence="13">
    <location>
        <begin position="388"/>
        <end position="408"/>
    </location>
</feature>
<accession>A0ABD1DYG3</accession>
<keyword evidence="8 12" id="KW-0406">Ion transport</keyword>
<evidence type="ECO:0000256" key="6">
    <source>
        <dbReference type="ARBA" id="ARBA00022989"/>
    </source>
</evidence>
<sequence length="906" mass="103437">MQTFKKHPDWRHVLGPNNPLMRTKSAHHFARKPIHADGSKWRNVKKFVREFCTESTIHGLRNIEAGKTLLERLWWLTVVVLSVVACGMLIQKVYHKWANNPVIVSYDDTATKVWTIPFPAITVCPEAKFKDMFNEGVLHSEYEYLTETNSATNWTLENGYAPGTPFTTHPLRASGYASRLRLNLASFKSNVEAHCAEEQGFKVVLHSPDEYPISFAKYVLLSLDRDINIAIRPQILTTSKELASYSPARRQCYFSHERTLKFFRVYNQNNCELECLTNYTLAKCGCVKFSMPRSAGTRICRTAEQRCIIEARYGMLKALSQNRLNNDGLISECDCMSACSSIQYLTEITQSTVTSSKVSVFFKGAEFLSTRRNELFGLTDFVANCGGILGLCLGISFVSLVELLYYCIVRPVQMARKSTGRNWQVVMSIHPEQSKSSDGKIRHGLRALLQEFCTDTTIHGLRNIESGRSLLERLWWLVVVVLSVCCCALLIQKVYHKWDSNPVIVSLDDTPTKIWDIPFPAITVCPEAKINSLVMNFTEDFNTYFHSKDKLDQKRWCWTLTEEGICFTFNGFSQRDMFNKGVLHGEYKYLTETKRAVNWSLESGYAAETPFQTHPFRASGYALRLKLNLVSYKRDIESHCSEEQGFRVVLHSPDEYPLPYAKHLLLSLDRHINIAIRPQIMTTAKELVNYAPVRRQCYFNHERRLKFFRVYNQNNCELECLTNYTLSKCGCVKFSMPRSAGTRVCSTVEQRCLIDARYSILEMMSQNSVTNNVLLSACSCMPACNSIEYLTEITHSSYDHIQSANSRLLPMTIGISMQKVMESYKSSKVSIYFKGAEFVSSRRGELFGVADFVANCGGILGLCLGVSFVSLVELLYYCVARPLMVVKSSTDQRRIIVVQERETERY</sequence>
<organism evidence="14 15">
    <name type="scientific">Culex pipiens pipiens</name>
    <name type="common">Northern house mosquito</name>
    <dbReference type="NCBI Taxonomy" id="38569"/>
    <lineage>
        <taxon>Eukaryota</taxon>
        <taxon>Metazoa</taxon>
        <taxon>Ecdysozoa</taxon>
        <taxon>Arthropoda</taxon>
        <taxon>Hexapoda</taxon>
        <taxon>Insecta</taxon>
        <taxon>Pterygota</taxon>
        <taxon>Neoptera</taxon>
        <taxon>Endopterygota</taxon>
        <taxon>Diptera</taxon>
        <taxon>Nematocera</taxon>
        <taxon>Culicoidea</taxon>
        <taxon>Culicidae</taxon>
        <taxon>Culicinae</taxon>
        <taxon>Culicini</taxon>
        <taxon>Culex</taxon>
        <taxon>Culex</taxon>
    </lineage>
</organism>
<evidence type="ECO:0000256" key="11">
    <source>
        <dbReference type="ARBA" id="ARBA00023303"/>
    </source>
</evidence>
<dbReference type="Gene3D" id="1.10.287.770">
    <property type="entry name" value="YojJ-like"/>
    <property type="match status" value="2"/>
</dbReference>
<dbReference type="InterPro" id="IPR001873">
    <property type="entry name" value="ENaC"/>
</dbReference>
<evidence type="ECO:0000313" key="14">
    <source>
        <dbReference type="EMBL" id="KAL1404723.1"/>
    </source>
</evidence>
<keyword evidence="11 12" id="KW-0407">Ion channel</keyword>
<evidence type="ECO:0000256" key="7">
    <source>
        <dbReference type="ARBA" id="ARBA00023053"/>
    </source>
</evidence>
<comment type="subcellular location">
    <subcellularLocation>
        <location evidence="1">Membrane</location>
        <topology evidence="1">Multi-pass membrane protein</topology>
    </subcellularLocation>
</comment>
<feature type="transmembrane region" description="Helical" evidence="13">
    <location>
        <begin position="474"/>
        <end position="491"/>
    </location>
</feature>
<evidence type="ECO:0008006" key="16">
    <source>
        <dbReference type="Google" id="ProtNLM"/>
    </source>
</evidence>
<protein>
    <recommendedName>
        <fullName evidence="16">Pickpocket</fullName>
    </recommendedName>
</protein>
<dbReference type="Pfam" id="PF00858">
    <property type="entry name" value="ASC"/>
    <property type="match status" value="4"/>
</dbReference>
<name>A0ABD1DYG3_CULPP</name>
<dbReference type="PRINTS" id="PR01078">
    <property type="entry name" value="AMINACHANNEL"/>
</dbReference>
<keyword evidence="3 12" id="KW-0813">Transport</keyword>
<evidence type="ECO:0000256" key="13">
    <source>
        <dbReference type="SAM" id="Phobius"/>
    </source>
</evidence>
<evidence type="ECO:0000256" key="5">
    <source>
        <dbReference type="ARBA" id="ARBA00022692"/>
    </source>
</evidence>
<keyword evidence="5 12" id="KW-0812">Transmembrane</keyword>
<evidence type="ECO:0000256" key="2">
    <source>
        <dbReference type="ARBA" id="ARBA00007193"/>
    </source>
</evidence>
<evidence type="ECO:0000256" key="9">
    <source>
        <dbReference type="ARBA" id="ARBA00023136"/>
    </source>
</evidence>
<keyword evidence="15" id="KW-1185">Reference proteome</keyword>
<keyword evidence="9 13" id="KW-0472">Membrane</keyword>
<feature type="transmembrane region" description="Helical" evidence="13">
    <location>
        <begin position="859"/>
        <end position="879"/>
    </location>
</feature>
<evidence type="ECO:0000256" key="3">
    <source>
        <dbReference type="ARBA" id="ARBA00022448"/>
    </source>
</evidence>
<keyword evidence="6 13" id="KW-1133">Transmembrane helix</keyword>
<keyword evidence="4 12" id="KW-0894">Sodium channel</keyword>
<comment type="similarity">
    <text evidence="2 12">Belongs to the amiloride-sensitive sodium channel (TC 1.A.6) family.</text>
</comment>
<evidence type="ECO:0000256" key="4">
    <source>
        <dbReference type="ARBA" id="ARBA00022461"/>
    </source>
</evidence>
<keyword evidence="7" id="KW-0915">Sodium</keyword>
<proteinExistence type="inferred from homology"/>
<gene>
    <name evidence="14" type="ORF">pipiens_005249</name>
</gene>
<comment type="caution">
    <text evidence="14">The sequence shown here is derived from an EMBL/GenBank/DDBJ whole genome shotgun (WGS) entry which is preliminary data.</text>
</comment>
<dbReference type="GO" id="GO:0005272">
    <property type="term" value="F:sodium channel activity"/>
    <property type="evidence" value="ECO:0007669"/>
    <property type="project" value="UniProtKB-KW"/>
</dbReference>
<dbReference type="EMBL" id="JBEHCU010000093">
    <property type="protein sequence ID" value="KAL1404723.1"/>
    <property type="molecule type" value="Genomic_DNA"/>
</dbReference>
<evidence type="ECO:0000256" key="12">
    <source>
        <dbReference type="RuleBase" id="RU000679"/>
    </source>
</evidence>
<dbReference type="Gene3D" id="1.10.287.820">
    <property type="entry name" value="Acid-sensing ion channel domain"/>
    <property type="match status" value="2"/>
</dbReference>
<evidence type="ECO:0000256" key="10">
    <source>
        <dbReference type="ARBA" id="ARBA00023201"/>
    </source>
</evidence>
<evidence type="ECO:0000313" key="15">
    <source>
        <dbReference type="Proteomes" id="UP001562425"/>
    </source>
</evidence>